<dbReference type="SMART" id="SM00271">
    <property type="entry name" value="DnaJ"/>
    <property type="match status" value="1"/>
</dbReference>
<evidence type="ECO:0000313" key="3">
    <source>
        <dbReference type="EMBL" id="KAL3827736.1"/>
    </source>
</evidence>
<dbReference type="InterPro" id="IPR001623">
    <property type="entry name" value="DnaJ_domain"/>
</dbReference>
<feature type="domain" description="J" evidence="2">
    <location>
        <begin position="5"/>
        <end position="77"/>
    </location>
</feature>
<reference evidence="3 4" key="1">
    <citation type="submission" date="2024-12" db="EMBL/GenBank/DDBJ databases">
        <title>The unique morphological basis and parallel evolutionary history of personate flowers in Penstemon.</title>
        <authorList>
            <person name="Depatie T.H."/>
            <person name="Wessinger C.A."/>
        </authorList>
    </citation>
    <scope>NUCLEOTIDE SEQUENCE [LARGE SCALE GENOMIC DNA]</scope>
    <source>
        <strain evidence="3">WTNN_2</strain>
        <tissue evidence="3">Leaf</tissue>
    </source>
</reference>
<protein>
    <recommendedName>
        <fullName evidence="2">J domain-containing protein</fullName>
    </recommendedName>
</protein>
<sequence>MQADEARILLGFPPDSRPSLSQVKDAYRKRVWETHPDRFPVHEKAQAESKFKLISEAYTFLNSGKFISSIMPYSLFYNEKISSGTVNLCMFCGASASYSRVVKTGVPRPKGGQRHSRLASVPFLLIILGAFTLGGSTASRYFQLGLQKTKGGASFLQSLSTLRS</sequence>
<dbReference type="PROSITE" id="PS50076">
    <property type="entry name" value="DNAJ_2"/>
    <property type="match status" value="1"/>
</dbReference>
<dbReference type="Gene3D" id="1.10.287.110">
    <property type="entry name" value="DnaJ domain"/>
    <property type="match status" value="1"/>
</dbReference>
<dbReference type="InterPro" id="IPR036869">
    <property type="entry name" value="J_dom_sf"/>
</dbReference>
<keyword evidence="1" id="KW-1133">Transmembrane helix</keyword>
<dbReference type="Pfam" id="PF00226">
    <property type="entry name" value="DnaJ"/>
    <property type="match status" value="1"/>
</dbReference>
<gene>
    <name evidence="3" type="ORF">ACJIZ3_016538</name>
</gene>
<proteinExistence type="predicted"/>
<keyword evidence="1" id="KW-0812">Transmembrane</keyword>
<dbReference type="EMBL" id="JBJXBP010000005">
    <property type="protein sequence ID" value="KAL3827736.1"/>
    <property type="molecule type" value="Genomic_DNA"/>
</dbReference>
<keyword evidence="4" id="KW-1185">Reference proteome</keyword>
<organism evidence="3 4">
    <name type="scientific">Penstemon smallii</name>
    <dbReference type="NCBI Taxonomy" id="265156"/>
    <lineage>
        <taxon>Eukaryota</taxon>
        <taxon>Viridiplantae</taxon>
        <taxon>Streptophyta</taxon>
        <taxon>Embryophyta</taxon>
        <taxon>Tracheophyta</taxon>
        <taxon>Spermatophyta</taxon>
        <taxon>Magnoliopsida</taxon>
        <taxon>eudicotyledons</taxon>
        <taxon>Gunneridae</taxon>
        <taxon>Pentapetalae</taxon>
        <taxon>asterids</taxon>
        <taxon>lamiids</taxon>
        <taxon>Lamiales</taxon>
        <taxon>Plantaginaceae</taxon>
        <taxon>Cheloneae</taxon>
        <taxon>Penstemon</taxon>
    </lineage>
</organism>
<comment type="caution">
    <text evidence="3">The sequence shown here is derived from an EMBL/GenBank/DDBJ whole genome shotgun (WGS) entry which is preliminary data.</text>
</comment>
<evidence type="ECO:0000256" key="1">
    <source>
        <dbReference type="SAM" id="Phobius"/>
    </source>
</evidence>
<dbReference type="Proteomes" id="UP001634393">
    <property type="component" value="Unassembled WGS sequence"/>
</dbReference>
<evidence type="ECO:0000259" key="2">
    <source>
        <dbReference type="PROSITE" id="PS50076"/>
    </source>
</evidence>
<dbReference type="PANTHER" id="PTHR43948:SF14">
    <property type="entry name" value="PROTEIN DNAJ, PUTATIVE-RELATED"/>
    <property type="match status" value="1"/>
</dbReference>
<dbReference type="AlphaFoldDB" id="A0ABD3SSZ2"/>
<accession>A0ABD3SSZ2</accession>
<keyword evidence="1" id="KW-0472">Membrane</keyword>
<dbReference type="SUPFAM" id="SSF46565">
    <property type="entry name" value="Chaperone J-domain"/>
    <property type="match status" value="1"/>
</dbReference>
<dbReference type="CDD" id="cd06257">
    <property type="entry name" value="DnaJ"/>
    <property type="match status" value="1"/>
</dbReference>
<dbReference type="PANTHER" id="PTHR43948">
    <property type="entry name" value="DNAJ HOMOLOG SUBFAMILY B"/>
    <property type="match status" value="1"/>
</dbReference>
<name>A0ABD3SSZ2_9LAMI</name>
<evidence type="ECO:0000313" key="4">
    <source>
        <dbReference type="Proteomes" id="UP001634393"/>
    </source>
</evidence>
<feature type="transmembrane region" description="Helical" evidence="1">
    <location>
        <begin position="118"/>
        <end position="138"/>
    </location>
</feature>